<dbReference type="PROSITE" id="PS51257">
    <property type="entry name" value="PROKAR_LIPOPROTEIN"/>
    <property type="match status" value="1"/>
</dbReference>
<reference evidence="2" key="1">
    <citation type="submission" date="2021-06" db="EMBL/GenBank/DDBJ databases">
        <title>Parelaphostrongylus tenuis whole genome reference sequence.</title>
        <authorList>
            <person name="Garwood T.J."/>
            <person name="Larsen P.A."/>
            <person name="Fountain-Jones N.M."/>
            <person name="Garbe J.R."/>
            <person name="Macchietto M.G."/>
            <person name="Kania S.A."/>
            <person name="Gerhold R.W."/>
            <person name="Richards J.E."/>
            <person name="Wolf T.M."/>
        </authorList>
    </citation>
    <scope>NUCLEOTIDE SEQUENCE</scope>
    <source>
        <strain evidence="2">MNPRO001-30</strain>
        <tissue evidence="2">Meninges</tissue>
    </source>
</reference>
<evidence type="ECO:0000256" key="1">
    <source>
        <dbReference type="SAM" id="SignalP"/>
    </source>
</evidence>
<dbReference type="Proteomes" id="UP001196413">
    <property type="component" value="Unassembled WGS sequence"/>
</dbReference>
<protein>
    <recommendedName>
        <fullName evidence="4">Lipoprotein</fullName>
    </recommendedName>
</protein>
<evidence type="ECO:0000313" key="2">
    <source>
        <dbReference type="EMBL" id="KAJ1372096.1"/>
    </source>
</evidence>
<evidence type="ECO:0008006" key="4">
    <source>
        <dbReference type="Google" id="ProtNLM"/>
    </source>
</evidence>
<organism evidence="2 3">
    <name type="scientific">Parelaphostrongylus tenuis</name>
    <name type="common">Meningeal worm</name>
    <dbReference type="NCBI Taxonomy" id="148309"/>
    <lineage>
        <taxon>Eukaryota</taxon>
        <taxon>Metazoa</taxon>
        <taxon>Ecdysozoa</taxon>
        <taxon>Nematoda</taxon>
        <taxon>Chromadorea</taxon>
        <taxon>Rhabditida</taxon>
        <taxon>Rhabditina</taxon>
        <taxon>Rhabditomorpha</taxon>
        <taxon>Strongyloidea</taxon>
        <taxon>Metastrongylidae</taxon>
        <taxon>Parelaphostrongylus</taxon>
    </lineage>
</organism>
<sequence length="133" mass="14161">MRILTSRARLPPEFFMILLLATTVVTLSGCGVIPAGQASARAFNVTVITNLPVAMAYSTAPDVQAKVRGIAISEGAAQAFVMRLVMQTARSALLPDGVISAILGQLEIKITYAPLQCLKFTRDPTKVNGMPPF</sequence>
<name>A0AAD5WJG6_PARTN</name>
<comment type="caution">
    <text evidence="2">The sequence shown here is derived from an EMBL/GenBank/DDBJ whole genome shotgun (WGS) entry which is preliminary data.</text>
</comment>
<feature type="signal peptide" evidence="1">
    <location>
        <begin position="1"/>
        <end position="26"/>
    </location>
</feature>
<feature type="chain" id="PRO_5041906017" description="Lipoprotein" evidence="1">
    <location>
        <begin position="27"/>
        <end position="133"/>
    </location>
</feature>
<proteinExistence type="predicted"/>
<evidence type="ECO:0000313" key="3">
    <source>
        <dbReference type="Proteomes" id="UP001196413"/>
    </source>
</evidence>
<dbReference type="AlphaFoldDB" id="A0AAD5WJG6"/>
<keyword evidence="1" id="KW-0732">Signal</keyword>
<dbReference type="EMBL" id="JAHQIW010007091">
    <property type="protein sequence ID" value="KAJ1372096.1"/>
    <property type="molecule type" value="Genomic_DNA"/>
</dbReference>
<gene>
    <name evidence="2" type="ORF">KIN20_034159</name>
</gene>
<keyword evidence="3" id="KW-1185">Reference proteome</keyword>
<accession>A0AAD5WJG6</accession>